<dbReference type="Proteomes" id="UP001595420">
    <property type="component" value="Unassembled WGS sequence"/>
</dbReference>
<keyword evidence="1" id="KW-0677">Repeat</keyword>
<evidence type="ECO:0000256" key="1">
    <source>
        <dbReference type="ARBA" id="ARBA00022737"/>
    </source>
</evidence>
<dbReference type="PANTHER" id="PTHR16263">
    <property type="entry name" value="TETRATRICOPEPTIDE REPEAT PROTEIN 38"/>
    <property type="match status" value="1"/>
</dbReference>
<dbReference type="InterPro" id="IPR033891">
    <property type="entry name" value="TTC38"/>
</dbReference>
<dbReference type="EMBL" id="JBHRSB010000002">
    <property type="protein sequence ID" value="MFC2999535.1"/>
    <property type="molecule type" value="Genomic_DNA"/>
</dbReference>
<name>A0ABV7BU07_9PROT</name>
<dbReference type="CDD" id="cd05804">
    <property type="entry name" value="StaR_like"/>
    <property type="match status" value="1"/>
</dbReference>
<comment type="caution">
    <text evidence="3">The sequence shown here is derived from an EMBL/GenBank/DDBJ whole genome shotgun (WGS) entry which is preliminary data.</text>
</comment>
<sequence length="441" mass="46813">MNITDRYGNTLSTTNRAAVDRLDQGMEAILGFRADPLAEADAAIAAQPDFAMAHAFRANLMVMSGEAAAAAEGLRSVAAGEALRHANAREQAHLAAARAWCEGDLALAQARYGALSAAHPRDLCALQLAHTLDFFLGNAAGLRDRPTQALRDWREGEDGFSWLLGMQAFGLEECGAYAAAERAGRMALALNPRDAWATHAVAHVMEMQGRDEEGTAFLAAGEAEWSAAGLLAVHNWWHLALYHLERGAQAEVLAIYDRAIAPHAGSVTLELVDASAMLWRLMLRGIDTGTRFEAVSAAWERTGGAGFYAFNDLHAVMAHLGAGRAALADQVLAEMRQAATGQGTNARITRSIGLPLAEGFADFHRGAHAAAVARLAPVAGLAIGFGGSNAQRDVIWLTLLEASLRAGERGTARDLAARRLAAKPESPFARAQMARVQARAA</sequence>
<evidence type="ECO:0000313" key="4">
    <source>
        <dbReference type="Proteomes" id="UP001595420"/>
    </source>
</evidence>
<proteinExistence type="predicted"/>
<dbReference type="PANTHER" id="PTHR16263:SF4">
    <property type="entry name" value="TETRATRICOPEPTIDE REPEAT PROTEIN 38"/>
    <property type="match status" value="1"/>
</dbReference>
<protein>
    <submittedName>
        <fullName evidence="3">Tetratricopeptide repeat protein</fullName>
    </submittedName>
</protein>
<accession>A0ABV7BU07</accession>
<keyword evidence="4" id="KW-1185">Reference proteome</keyword>
<reference evidence="4" key="1">
    <citation type="journal article" date="2019" name="Int. J. Syst. Evol. Microbiol.">
        <title>The Global Catalogue of Microorganisms (GCM) 10K type strain sequencing project: providing services to taxonomists for standard genome sequencing and annotation.</title>
        <authorList>
            <consortium name="The Broad Institute Genomics Platform"/>
            <consortium name="The Broad Institute Genome Sequencing Center for Infectious Disease"/>
            <person name="Wu L."/>
            <person name="Ma J."/>
        </authorList>
    </citation>
    <scope>NUCLEOTIDE SEQUENCE [LARGE SCALE GENOMIC DNA]</scope>
    <source>
        <strain evidence="4">CGMCC 1.16855</strain>
    </source>
</reference>
<gene>
    <name evidence="3" type="ORF">ACFOD3_06500</name>
</gene>
<dbReference type="RefSeq" id="WP_216835604.1">
    <property type="nucleotide sequence ID" value="NZ_JAFNJS010000002.1"/>
</dbReference>
<evidence type="ECO:0000256" key="2">
    <source>
        <dbReference type="ARBA" id="ARBA00022803"/>
    </source>
</evidence>
<evidence type="ECO:0000313" key="3">
    <source>
        <dbReference type="EMBL" id="MFC2999535.1"/>
    </source>
</evidence>
<keyword evidence="2" id="KW-0802">TPR repeat</keyword>
<organism evidence="3 4">
    <name type="scientific">Falsiroseomonas tokyonensis</name>
    <dbReference type="NCBI Taxonomy" id="430521"/>
    <lineage>
        <taxon>Bacteria</taxon>
        <taxon>Pseudomonadati</taxon>
        <taxon>Pseudomonadota</taxon>
        <taxon>Alphaproteobacteria</taxon>
        <taxon>Acetobacterales</taxon>
        <taxon>Roseomonadaceae</taxon>
        <taxon>Falsiroseomonas</taxon>
    </lineage>
</organism>